<sequence length="174" mass="18554">MSVIQRGAGDVFRLHPGVGIETVDFKLSGERLQLLDGGGAIDVGADQQHLLLLFLEQARQLGGGGGLARALQAGHQDDRRRYRRQIEGGGAAAHQSGQFLMHHLNDRLARRQALQHLTALGALLDVVDEVLDHGQGDVGLQQGHAHFAHRVLDVLFGQACLAAQGFDDAGKAPG</sequence>
<organism evidence="1">
    <name type="scientific">mine drainage metagenome</name>
    <dbReference type="NCBI Taxonomy" id="410659"/>
    <lineage>
        <taxon>unclassified sequences</taxon>
        <taxon>metagenomes</taxon>
        <taxon>ecological metagenomes</taxon>
    </lineage>
</organism>
<evidence type="ECO:0000313" key="1">
    <source>
        <dbReference type="EMBL" id="OIQ83357.1"/>
    </source>
</evidence>
<dbReference type="AlphaFoldDB" id="A0A1J5R5A9"/>
<name>A0A1J5R5A9_9ZZZZ</name>
<comment type="caution">
    <text evidence="1">The sequence shown here is derived from an EMBL/GenBank/DDBJ whole genome shotgun (WGS) entry which is preliminary data.</text>
</comment>
<proteinExistence type="predicted"/>
<protein>
    <submittedName>
        <fullName evidence="1">Uncharacterized protein</fullName>
    </submittedName>
</protein>
<accession>A0A1J5R5A9</accession>
<reference evidence="1" key="1">
    <citation type="submission" date="2016-10" db="EMBL/GenBank/DDBJ databases">
        <title>Sequence of Gallionella enrichment culture.</title>
        <authorList>
            <person name="Poehlein A."/>
            <person name="Muehling M."/>
            <person name="Daniel R."/>
        </authorList>
    </citation>
    <scope>NUCLEOTIDE SEQUENCE</scope>
</reference>
<gene>
    <name evidence="1" type="ORF">GALL_348340</name>
</gene>
<dbReference type="EMBL" id="MLJW01000710">
    <property type="protein sequence ID" value="OIQ83357.1"/>
    <property type="molecule type" value="Genomic_DNA"/>
</dbReference>